<protein>
    <recommendedName>
        <fullName evidence="3">Transcriptional regulator</fullName>
    </recommendedName>
</protein>
<dbReference type="Proteomes" id="UP001209755">
    <property type="component" value="Unassembled WGS sequence"/>
</dbReference>
<evidence type="ECO:0000313" key="1">
    <source>
        <dbReference type="EMBL" id="MCW2309640.1"/>
    </source>
</evidence>
<accession>A0ABT3HGV4</accession>
<dbReference type="SUPFAM" id="SSF159275">
    <property type="entry name" value="PA1994-like"/>
    <property type="match status" value="1"/>
</dbReference>
<evidence type="ECO:0008006" key="3">
    <source>
        <dbReference type="Google" id="ProtNLM"/>
    </source>
</evidence>
<gene>
    <name evidence="1" type="ORF">M2319_003996</name>
</gene>
<sequence>MVDRIIRWRALHAPGMEHLHIWQDSETVHCESVVIGERDGTRFGFAYRLVMDGAWRPRLAEVHRTGPTPTLVLQSDANGRWNDGQGLPVDGIDGCLDVDIAATPFTNGLVIRRLGLAEGESADVSVAYLRADDFDVVPVAQRYTCLEPGRRYRYEGGIRNIDTVLELDADGLVALYPDRFEQI</sequence>
<reference evidence="2" key="1">
    <citation type="submission" date="2023-07" db="EMBL/GenBank/DDBJ databases">
        <title>Genome sequencing of Purple Non-Sulfur Bacteria from various extreme environments.</title>
        <authorList>
            <person name="Mayer M."/>
        </authorList>
    </citation>
    <scope>NUCLEOTIDE SEQUENCE [LARGE SCALE GENOMIC DNA]</scope>
    <source>
        <strain evidence="2">DSM 17935</strain>
    </source>
</reference>
<proteinExistence type="predicted"/>
<comment type="caution">
    <text evidence="1">The sequence shown here is derived from an EMBL/GenBank/DDBJ whole genome shotgun (WGS) entry which is preliminary data.</text>
</comment>
<organism evidence="1 2">
    <name type="scientific">Rhodobium gokarnense</name>
    <dbReference type="NCBI Taxonomy" id="364296"/>
    <lineage>
        <taxon>Bacteria</taxon>
        <taxon>Pseudomonadati</taxon>
        <taxon>Pseudomonadota</taxon>
        <taxon>Alphaproteobacteria</taxon>
        <taxon>Hyphomicrobiales</taxon>
        <taxon>Rhodobiaceae</taxon>
        <taxon>Rhodobium</taxon>
    </lineage>
</organism>
<dbReference type="InterPro" id="IPR009467">
    <property type="entry name" value="Glycolipid-bd_prot_put"/>
</dbReference>
<keyword evidence="2" id="KW-1185">Reference proteome</keyword>
<dbReference type="Pfam" id="PF06475">
    <property type="entry name" value="Glycolipid_bind"/>
    <property type="match status" value="1"/>
</dbReference>
<dbReference type="EMBL" id="JAOQNS010000013">
    <property type="protein sequence ID" value="MCW2309640.1"/>
    <property type="molecule type" value="Genomic_DNA"/>
</dbReference>
<name>A0ABT3HGV4_9HYPH</name>
<evidence type="ECO:0000313" key="2">
    <source>
        <dbReference type="Proteomes" id="UP001209755"/>
    </source>
</evidence>
<dbReference type="RefSeq" id="WP_264603209.1">
    <property type="nucleotide sequence ID" value="NZ_JAOQNS010000013.1"/>
</dbReference>